<dbReference type="InterPro" id="IPR021503">
    <property type="entry name" value="DUF3110"/>
</dbReference>
<reference evidence="1 7" key="1">
    <citation type="submission" date="2010-11" db="EMBL/GenBank/DDBJ databases">
        <title>The Genome Sequence of Synechococcus phage S-CAM1 0208SB26.</title>
        <authorList>
            <consortium name="The Broad Institute Genome Sequencing Platform"/>
            <person name="Henn M.R."/>
            <person name="Martiny J."/>
            <person name="Weihe C."/>
            <person name="Levin J."/>
            <person name="Malboeuf C."/>
            <person name="Casali M."/>
            <person name="Russ C."/>
            <person name="Lennon N."/>
            <person name="Chapman S.B."/>
            <person name="Erlich R."/>
            <person name="Young S.K."/>
            <person name="Yandava C."/>
            <person name="Zeng Q."/>
            <person name="Alvarado L."/>
            <person name="Anderson S."/>
            <person name="Berlin A."/>
            <person name="Chen Z."/>
            <person name="Freedman E."/>
            <person name="Gellesch M."/>
            <person name="Goldberg J."/>
            <person name="Green L."/>
            <person name="Griggs A."/>
            <person name="Gujja S."/>
            <person name="Heilman E.R."/>
            <person name="Heiman D."/>
            <person name="Hollinger A."/>
            <person name="Howarth C."/>
            <person name="Larson L."/>
            <person name="Mehta T."/>
            <person name="Pearson M."/>
            <person name="Roberts A."/>
            <person name="Ryan E."/>
            <person name="Saif S."/>
            <person name="Shea T."/>
            <person name="Shenoy N."/>
            <person name="Sisk P."/>
            <person name="Stolte C."/>
            <person name="Sykes S."/>
            <person name="White J."/>
            <person name="Haas B."/>
            <person name="Nusbaum C."/>
            <person name="Birren B."/>
        </authorList>
    </citation>
    <scope>NUCLEOTIDE SEQUENCE [LARGE SCALE GENOMIC DNA]</scope>
    <source>
        <strain evidence="1 7">S-CAM1</strain>
    </source>
</reference>
<evidence type="ECO:0000313" key="3">
    <source>
        <dbReference type="EMBL" id="AOV57660.1"/>
    </source>
</evidence>
<proteinExistence type="predicted"/>
<evidence type="ECO:0000313" key="9">
    <source>
        <dbReference type="Proteomes" id="UP000241265"/>
    </source>
</evidence>
<evidence type="ECO:0000313" key="2">
    <source>
        <dbReference type="EMBL" id="AOV57410.1"/>
    </source>
</evidence>
<evidence type="ECO:0000313" key="1">
    <source>
        <dbReference type="EMBL" id="AGH26913.1"/>
    </source>
</evidence>
<gene>
    <name evidence="4" type="ORF">C030809_155</name>
    <name evidence="6" type="ORF">C290910_155</name>
    <name evidence="3" type="ORF">N170310_155</name>
    <name evidence="2" type="ORF">N330309_155</name>
    <name evidence="5" type="ORF">S170810_155</name>
    <name evidence="1" type="ORF">SXBG_00178</name>
</gene>
<dbReference type="Proteomes" id="UP000203521">
    <property type="component" value="Segment"/>
</dbReference>
<reference evidence="8 9" key="2">
    <citation type="journal article" date="2016" name="Virology">
        <title>The genomic content and context of auxiliary metabolic genes in marine cyanomyoviruses.</title>
        <authorList>
            <person name="Crummett L.T."/>
            <person name="Puxty R.J."/>
            <person name="Weihe C."/>
            <person name="Marston M.F."/>
            <person name="Martiny J.B."/>
        </authorList>
    </citation>
    <scope>NUCLEOTIDE SEQUENCE [LARGE SCALE GENOMIC DNA]</scope>
    <source>
        <strain evidence="2">0309SB33</strain>
        <strain evidence="3">0310NB17</strain>
        <strain evidence="4">0809CC03</strain>
        <strain evidence="5">0810SB17</strain>
        <strain evidence="6">0910CC29</strain>
    </source>
</reference>
<dbReference type="OrthoDB" id="26184at10239"/>
<evidence type="ECO:0000313" key="8">
    <source>
        <dbReference type="Proteomes" id="UP000240287"/>
    </source>
</evidence>
<evidence type="ECO:0000313" key="4">
    <source>
        <dbReference type="EMBL" id="AOV57910.1"/>
    </source>
</evidence>
<dbReference type="KEGG" id="vg:15009599"/>
<dbReference type="EMBL" id="KU686194">
    <property type="protein sequence ID" value="AOV57910.1"/>
    <property type="molecule type" value="Genomic_DNA"/>
</dbReference>
<dbReference type="Proteomes" id="UP000240287">
    <property type="component" value="Genome"/>
</dbReference>
<evidence type="ECO:0000313" key="6">
    <source>
        <dbReference type="EMBL" id="AOV58410.1"/>
    </source>
</evidence>
<organism evidence="1 7">
    <name type="scientific">Synechococcus phage S-CAM1</name>
    <dbReference type="NCBI Taxonomy" id="754037"/>
    <lineage>
        <taxon>Viruses</taxon>
        <taxon>Duplodnaviria</taxon>
        <taxon>Heunggongvirae</taxon>
        <taxon>Uroviricota</taxon>
        <taxon>Caudoviricetes</taxon>
        <taxon>Pantevenvirales</taxon>
        <taxon>Kyanoviridae</taxon>
        <taxon>Anaposvirus</taxon>
        <taxon>Anaposvirus socalone</taxon>
    </lineage>
</organism>
<dbReference type="RefSeq" id="YP_007673091.1">
    <property type="nucleotide sequence ID" value="NC_020837.1"/>
</dbReference>
<evidence type="ECO:0000313" key="7">
    <source>
        <dbReference type="Proteomes" id="UP000203521"/>
    </source>
</evidence>
<dbReference type="Pfam" id="PF11360">
    <property type="entry name" value="DUF3110"/>
    <property type="match status" value="1"/>
</dbReference>
<evidence type="ECO:0000313" key="5">
    <source>
        <dbReference type="EMBL" id="AOV58160.1"/>
    </source>
</evidence>
<dbReference type="EMBL" id="KU686196">
    <property type="protein sequence ID" value="AOV58410.1"/>
    <property type="molecule type" value="Genomic_DNA"/>
</dbReference>
<dbReference type="EMBL" id="KU686193">
    <property type="protein sequence ID" value="AOV57660.1"/>
    <property type="molecule type" value="Genomic_DNA"/>
</dbReference>
<accession>M4QFB4</accession>
<dbReference type="EMBL" id="KU686195">
    <property type="protein sequence ID" value="AOV58160.1"/>
    <property type="molecule type" value="Genomic_DNA"/>
</dbReference>
<dbReference type="Proteomes" id="UP000241610">
    <property type="component" value="Segment"/>
</dbReference>
<dbReference type="Proteomes" id="UP000241265">
    <property type="component" value="Genome"/>
</dbReference>
<keyword evidence="7" id="KW-1185">Reference proteome</keyword>
<dbReference type="Proteomes" id="UP000241494">
    <property type="component" value="Segment"/>
</dbReference>
<dbReference type="Proteomes" id="UP000241591">
    <property type="component" value="Segment"/>
</dbReference>
<dbReference type="GeneID" id="15009599"/>
<name>M4QFB4_9CAUD</name>
<dbReference type="EMBL" id="KU686192">
    <property type="protein sequence ID" value="AOV57410.1"/>
    <property type="molecule type" value="Genomic_DNA"/>
</dbReference>
<protein>
    <submittedName>
        <fullName evidence="1">Uncharacterized protein</fullName>
    </submittedName>
</protein>
<dbReference type="EMBL" id="HQ634177">
    <property type="protein sequence ID" value="AGH26913.1"/>
    <property type="molecule type" value="Genomic_DNA"/>
</dbReference>
<sequence>MSYILTLKDKPEGVFSIVDRDSGDHVVPIFDELDDCERYAIQLTECETGLQLALVEIDKNLIVGACEQRDQKYAIITVDDFIIPPDEFP</sequence>